<evidence type="ECO:0000313" key="2">
    <source>
        <dbReference type="Proteomes" id="UP000016584"/>
    </source>
</evidence>
<organism evidence="1 2">
    <name type="scientific">Sphingobacterium paucimobilis HER1398</name>
    <dbReference type="NCBI Taxonomy" id="1346330"/>
    <lineage>
        <taxon>Bacteria</taxon>
        <taxon>Pseudomonadati</taxon>
        <taxon>Bacteroidota</taxon>
        <taxon>Sphingobacteriia</taxon>
        <taxon>Sphingobacteriales</taxon>
        <taxon>Sphingobacteriaceae</taxon>
        <taxon>Sphingobacterium</taxon>
    </lineage>
</organism>
<protein>
    <recommendedName>
        <fullName evidence="3">DUF4302 domain-containing protein</fullName>
    </recommendedName>
</protein>
<accession>U2HWH5</accession>
<dbReference type="PATRIC" id="fig|1346330.5.peg.1529"/>
<name>U2HWH5_9SPHI</name>
<dbReference type="EMBL" id="ATDL01000012">
    <property type="protein sequence ID" value="ERJ59892.1"/>
    <property type="molecule type" value="Genomic_DNA"/>
</dbReference>
<gene>
    <name evidence="1" type="ORF">M472_14060</name>
</gene>
<dbReference type="PROSITE" id="PS51257">
    <property type="entry name" value="PROKAR_LIPOPROTEIN"/>
    <property type="match status" value="1"/>
</dbReference>
<reference evidence="1 2" key="1">
    <citation type="journal article" date="2013" name="Genome Announc.">
        <title>The Draft Genome Sequence of Sphingomonas paucimobilis Strain HER1398 (Proteobacteria), Host to the Giant PAU Phage, Indicates That It Is a Member of the Genus Sphingobacterium (Bacteroidetes).</title>
        <authorList>
            <person name="White R.A.III."/>
            <person name="Suttle C.A."/>
        </authorList>
    </citation>
    <scope>NUCLEOTIDE SEQUENCE [LARGE SCALE GENOMIC DNA]</scope>
    <source>
        <strain evidence="1 2">HER1398</strain>
    </source>
</reference>
<dbReference type="OrthoDB" id="637205at2"/>
<keyword evidence="2" id="KW-1185">Reference proteome</keyword>
<dbReference type="STRING" id="1346330.M472_14060"/>
<comment type="caution">
    <text evidence="1">The sequence shown here is derived from an EMBL/GenBank/DDBJ whole genome shotgun (WGS) entry which is preliminary data.</text>
</comment>
<evidence type="ECO:0008006" key="3">
    <source>
        <dbReference type="Google" id="ProtNLM"/>
    </source>
</evidence>
<dbReference type="AlphaFoldDB" id="U2HWH5"/>
<proteinExistence type="predicted"/>
<dbReference type="InterPro" id="IPR025396">
    <property type="entry name" value="DUF4302"/>
</dbReference>
<dbReference type="Pfam" id="PF14135">
    <property type="entry name" value="DUF4302"/>
    <property type="match status" value="1"/>
</dbReference>
<evidence type="ECO:0000313" key="1">
    <source>
        <dbReference type="EMBL" id="ERJ59892.1"/>
    </source>
</evidence>
<dbReference type="Proteomes" id="UP000016584">
    <property type="component" value="Unassembled WGS sequence"/>
</dbReference>
<sequence>MKNIITTLLAIFFVALSSCDKEIKLPAREIAPSVAKVAEEYTDILVKRKDGWLLTYTPNSFEEPLYFHLTFKDSELIDIQSGYRDFHDVQSNVSYYFEGKYTPILVFSGENVFTTLADIFDDTNKFKIYYKESENRFEFVRADGFAIKAFDLVPANEHNLMMLSKQVNQVLAEIEFEKEQLRLSEVNRLKIEKFVEIQSDFFFYNLIIDDFSAAIQSFDTLNNKITLSYKETATSSPTKVTLNYNLTPEGINLKPALKFGDKTIEVIRLGDLVYNDLENPERPTSLALLDENNVVNGFMGYSHLPPYPFTNTIDRTKTAAFLLEDDNSNHGILQTTIDEMHYSTKAREIREEFKQFFITKRDSRTDTFFDFNVYLYDATGAKPSFGLKTGNPAGTGVNYYFLNLETIEEHLYDNVLNFEIIGSRATVTNNPSILVEYSELFRKFFPEEGVTVVPHKEVGQFTQFKLVSRKDSRIWVNYSSSTATPNLRNVSFD</sequence>
<dbReference type="RefSeq" id="WP_021069711.1">
    <property type="nucleotide sequence ID" value="NZ_ATDL01000012.1"/>
</dbReference>